<feature type="modified residue" description="4-aspartylphosphate" evidence="5">
    <location>
        <position position="655"/>
    </location>
</feature>
<accession>A0A0V0R8G8</accession>
<dbReference type="InterPro" id="IPR011006">
    <property type="entry name" value="CheY-like_superfamily"/>
</dbReference>
<keyword evidence="9" id="KW-1185">Reference proteome</keyword>
<dbReference type="GO" id="GO:0009927">
    <property type="term" value="F:histidine phosphotransfer kinase activity"/>
    <property type="evidence" value="ECO:0007669"/>
    <property type="project" value="TreeGrafter"/>
</dbReference>
<keyword evidence="8" id="KW-0067">ATP-binding</keyword>
<dbReference type="EMBL" id="LDAU01000019">
    <property type="protein sequence ID" value="KRX10790.1"/>
    <property type="molecule type" value="Genomic_DNA"/>
</dbReference>
<feature type="compositionally biased region" description="Basic and acidic residues" evidence="6">
    <location>
        <begin position="468"/>
        <end position="477"/>
    </location>
</feature>
<evidence type="ECO:0000256" key="4">
    <source>
        <dbReference type="ARBA" id="ARBA00022777"/>
    </source>
</evidence>
<evidence type="ECO:0000313" key="9">
    <source>
        <dbReference type="Proteomes" id="UP000054937"/>
    </source>
</evidence>
<dbReference type="PROSITE" id="PS50110">
    <property type="entry name" value="RESPONSE_REGULATORY"/>
    <property type="match status" value="1"/>
</dbReference>
<keyword evidence="5" id="KW-0597">Phosphoprotein</keyword>
<dbReference type="Gene3D" id="3.40.50.2300">
    <property type="match status" value="1"/>
</dbReference>
<dbReference type="InterPro" id="IPR036890">
    <property type="entry name" value="HATPase_C_sf"/>
</dbReference>
<keyword evidence="4 8" id="KW-0418">Kinase</keyword>
<dbReference type="Pfam" id="PF00072">
    <property type="entry name" value="Response_reg"/>
    <property type="match status" value="1"/>
</dbReference>
<dbReference type="InterPro" id="IPR003594">
    <property type="entry name" value="HATPase_dom"/>
</dbReference>
<dbReference type="GO" id="GO:0005886">
    <property type="term" value="C:plasma membrane"/>
    <property type="evidence" value="ECO:0007669"/>
    <property type="project" value="TreeGrafter"/>
</dbReference>
<dbReference type="SUPFAM" id="SSF55874">
    <property type="entry name" value="ATPase domain of HSP90 chaperone/DNA topoisomerase II/histidine kinase"/>
    <property type="match status" value="1"/>
</dbReference>
<evidence type="ECO:0000256" key="1">
    <source>
        <dbReference type="ARBA" id="ARBA00000085"/>
    </source>
</evidence>
<feature type="domain" description="Response regulatory" evidence="7">
    <location>
        <begin position="595"/>
        <end position="725"/>
    </location>
</feature>
<dbReference type="SMART" id="SM00448">
    <property type="entry name" value="REC"/>
    <property type="match status" value="1"/>
</dbReference>
<comment type="caution">
    <text evidence="8">The sequence shown here is derived from an EMBL/GenBank/DDBJ whole genome shotgun (WGS) entry which is preliminary data.</text>
</comment>
<sequence>MSIFLCFENENNNEKDKIIINLQQQIQCNLMIKFFQKDEKLIQEGCDQQQPYVIVFTFPQLQEKMNFSNNQNETTNQLITQNLNQESQVYDNSTVYEFNESFSIQKTTKAQIQNQNQNLYYQNFSSPGIFATFKQNRSQISRNNEDIDREIQDNYIFPVYCSMEILNSFISDISDLASLEIGTFQIELSEFSLGSIKILVDYLEDEDLISISIQDTGCGMTNEEIENILEVMQENSFNLQHYSKNRGIGLGLIYCSKVYQKINQQQKGIDIQSVINMGTTFSFYVKNFNKNNESNKTKYKKVQIFKSEYLDEWIQKDYNKNDKFHSQIDIEQQNKSQPINQQFGQTNTNDSQNLPQNQESQSVYRLNSQRIKEYMKNIFHSEQSFKSIKSDNSISLNEKELQQKIQETKISILNNNNRDTFSIISKNNSKNEQNKQQQKNDKKVLQEKYSTGIAKNQNKGKSNNIQPYHDKQEQEFSTKKDTFQENIVFDVSNIVNNNLNNSEKQQNQIKNCKIIDKQQEDIINQDQIEIKINNFQTQKMNHYNFQEISNFSNCGDKSKQYIGKKIKNVQEQPFLKQVQKKNNFGKKPPELQKLQVLLVDDDVFTLNSLSMILLTRYQLQVSKANNGLQAVERVKDKFFSSSEKLQQHFKLIIMDYDMPQLNGEQASQQIVQFYKKNNIQENMPFMCLHSAIIDNQNYRIKQYFKQNLNKPVSLTELDKLIDKIFPPIKQH</sequence>
<dbReference type="PANTHER" id="PTHR43047:SF72">
    <property type="entry name" value="OSMOSENSING HISTIDINE PROTEIN KINASE SLN1"/>
    <property type="match status" value="1"/>
</dbReference>
<dbReference type="AlphaFoldDB" id="A0A0V0R8G8"/>
<evidence type="ECO:0000313" key="8">
    <source>
        <dbReference type="EMBL" id="KRX10790.1"/>
    </source>
</evidence>
<evidence type="ECO:0000256" key="3">
    <source>
        <dbReference type="ARBA" id="ARBA00022679"/>
    </source>
</evidence>
<keyword evidence="3" id="KW-0808">Transferase</keyword>
<protein>
    <recommendedName>
        <fullName evidence="2">histidine kinase</fullName>
        <ecNumber evidence="2">2.7.13.3</ecNumber>
    </recommendedName>
</protein>
<evidence type="ECO:0000256" key="2">
    <source>
        <dbReference type="ARBA" id="ARBA00012438"/>
    </source>
</evidence>
<evidence type="ECO:0000256" key="5">
    <source>
        <dbReference type="PROSITE-ProRule" id="PRU00169"/>
    </source>
</evidence>
<dbReference type="Pfam" id="PF02518">
    <property type="entry name" value="HATPase_c"/>
    <property type="match status" value="1"/>
</dbReference>
<dbReference type="GO" id="GO:0005524">
    <property type="term" value="F:ATP binding"/>
    <property type="evidence" value="ECO:0007669"/>
    <property type="project" value="UniProtKB-KW"/>
</dbReference>
<dbReference type="InterPro" id="IPR001789">
    <property type="entry name" value="Sig_transdc_resp-reg_receiver"/>
</dbReference>
<gene>
    <name evidence="8" type="ORF">PPERSA_00960</name>
</gene>
<evidence type="ECO:0000256" key="6">
    <source>
        <dbReference type="SAM" id="MobiDB-lite"/>
    </source>
</evidence>
<feature type="region of interest" description="Disordered" evidence="6">
    <location>
        <begin position="452"/>
        <end position="477"/>
    </location>
</feature>
<organism evidence="8 9">
    <name type="scientific">Pseudocohnilembus persalinus</name>
    <name type="common">Ciliate</name>
    <dbReference type="NCBI Taxonomy" id="266149"/>
    <lineage>
        <taxon>Eukaryota</taxon>
        <taxon>Sar</taxon>
        <taxon>Alveolata</taxon>
        <taxon>Ciliophora</taxon>
        <taxon>Intramacronucleata</taxon>
        <taxon>Oligohymenophorea</taxon>
        <taxon>Scuticociliatia</taxon>
        <taxon>Philasterida</taxon>
        <taxon>Pseudocohnilembidae</taxon>
        <taxon>Pseudocohnilembus</taxon>
    </lineage>
</organism>
<comment type="catalytic activity">
    <reaction evidence="1">
        <text>ATP + protein L-histidine = ADP + protein N-phospho-L-histidine.</text>
        <dbReference type="EC" id="2.7.13.3"/>
    </reaction>
</comment>
<dbReference type="SUPFAM" id="SSF52172">
    <property type="entry name" value="CheY-like"/>
    <property type="match status" value="1"/>
</dbReference>
<dbReference type="PANTHER" id="PTHR43047">
    <property type="entry name" value="TWO-COMPONENT HISTIDINE PROTEIN KINASE"/>
    <property type="match status" value="1"/>
</dbReference>
<dbReference type="OrthoDB" id="18419at2759"/>
<dbReference type="InParanoid" id="A0A0V0R8G8"/>
<evidence type="ECO:0000259" key="7">
    <source>
        <dbReference type="PROSITE" id="PS50110"/>
    </source>
</evidence>
<dbReference type="GO" id="GO:0000155">
    <property type="term" value="F:phosphorelay sensor kinase activity"/>
    <property type="evidence" value="ECO:0007669"/>
    <property type="project" value="TreeGrafter"/>
</dbReference>
<reference evidence="8 9" key="1">
    <citation type="journal article" date="2015" name="Sci. Rep.">
        <title>Genome of the facultative scuticociliatosis pathogen Pseudocohnilembus persalinus provides insight into its virulence through horizontal gene transfer.</title>
        <authorList>
            <person name="Xiong J."/>
            <person name="Wang G."/>
            <person name="Cheng J."/>
            <person name="Tian M."/>
            <person name="Pan X."/>
            <person name="Warren A."/>
            <person name="Jiang C."/>
            <person name="Yuan D."/>
            <person name="Miao W."/>
        </authorList>
    </citation>
    <scope>NUCLEOTIDE SEQUENCE [LARGE SCALE GENOMIC DNA]</scope>
    <source>
        <strain evidence="8">36N120E</strain>
    </source>
</reference>
<dbReference type="EC" id="2.7.13.3" evidence="2"/>
<keyword evidence="8" id="KW-0547">Nucleotide-binding</keyword>
<dbReference type="Gene3D" id="3.30.565.10">
    <property type="entry name" value="Histidine kinase-like ATPase, C-terminal domain"/>
    <property type="match status" value="1"/>
</dbReference>
<feature type="compositionally biased region" description="Polar residues" evidence="6">
    <location>
        <begin position="453"/>
        <end position="466"/>
    </location>
</feature>
<proteinExistence type="predicted"/>
<feature type="region of interest" description="Disordered" evidence="6">
    <location>
        <begin position="340"/>
        <end position="360"/>
    </location>
</feature>
<dbReference type="Proteomes" id="UP000054937">
    <property type="component" value="Unassembled WGS sequence"/>
</dbReference>
<name>A0A0V0R8G8_PSEPJ</name>